<feature type="transmembrane region" description="Helical" evidence="1">
    <location>
        <begin position="118"/>
        <end position="135"/>
    </location>
</feature>
<evidence type="ECO:0008006" key="4">
    <source>
        <dbReference type="Google" id="ProtNLM"/>
    </source>
</evidence>
<dbReference type="Proteomes" id="UP000051448">
    <property type="component" value="Unassembled WGS sequence"/>
</dbReference>
<feature type="transmembrane region" description="Helical" evidence="1">
    <location>
        <begin position="172"/>
        <end position="190"/>
    </location>
</feature>
<evidence type="ECO:0000256" key="1">
    <source>
        <dbReference type="SAM" id="Phobius"/>
    </source>
</evidence>
<dbReference type="EMBL" id="AZDX01000008">
    <property type="protein sequence ID" value="KRL07160.1"/>
    <property type="molecule type" value="Genomic_DNA"/>
</dbReference>
<dbReference type="AlphaFoldDB" id="A0A0R1MU14"/>
<gene>
    <name evidence="2" type="ORF">FC92_GL002126</name>
</gene>
<organism evidence="2 3">
    <name type="scientific">Liquorilactobacillus hordei DSM 19519</name>
    <dbReference type="NCBI Taxonomy" id="1423759"/>
    <lineage>
        <taxon>Bacteria</taxon>
        <taxon>Bacillati</taxon>
        <taxon>Bacillota</taxon>
        <taxon>Bacilli</taxon>
        <taxon>Lactobacillales</taxon>
        <taxon>Lactobacillaceae</taxon>
        <taxon>Liquorilactobacillus</taxon>
    </lineage>
</organism>
<accession>A0A0R1MU14</accession>
<feature type="transmembrane region" description="Helical" evidence="1">
    <location>
        <begin position="93"/>
        <end position="111"/>
    </location>
</feature>
<feature type="transmembrane region" description="Helical" evidence="1">
    <location>
        <begin position="147"/>
        <end position="165"/>
    </location>
</feature>
<feature type="transmembrane region" description="Helical" evidence="1">
    <location>
        <begin position="210"/>
        <end position="231"/>
    </location>
</feature>
<feature type="transmembrane region" description="Helical" evidence="1">
    <location>
        <begin position="325"/>
        <end position="344"/>
    </location>
</feature>
<feature type="transmembrane region" description="Helical" evidence="1">
    <location>
        <begin position="286"/>
        <end position="313"/>
    </location>
</feature>
<protein>
    <recommendedName>
        <fullName evidence="4">Membrane protein 6-pyruvoyl-tetrahydropterin synthase-related domain-containing protein</fullName>
    </recommendedName>
</protein>
<sequence>MSYDIISNRGYNLYYCGGKTLLKINKNFIIILFLAAITFLYTSILFGSNQLALTSDSSFHFSRVEEIYHNLRGHHLLTFIASYTFNHTGVGNFLFYPTVFLYPWAFLRFYFNPISAFFIWYGFFLFSTLTIAYYSMYSFSKNRGRSLIFALIYTIAPYHLHLGLYNYVLGEFIAYTFVPLIFLGAYNVFWKNLKKWPQLAIGMSLLLYSHLLSVYLISMILTGLVISKIIIQRRFESERILALCKSIGLTLLLSSFIIVPFVTDFIGQNLASPKKGFDFLMSFNEMIVASVSNTISINHSIGIIMLITALLGWYFVKRSIVEKNIYIIGIIFLCLSTTLVPWGLLDHSHTALNILGEIQFPYRFNTYSSFFLSITASLVLSQLLEQFKTNYLKKIAIISFVFLSIVGYYGSMQSIFDRILAANQNYLLESKGDPIPLPINALVDKSNYNNIFSYLVLNGETDYYPKYADKDTGSYNQSIYNNYVIIGKREIKLVPKTVPNTIIYQVHKSGKEENINLPIIDYNRTQVKLNNKRVTHTKSFRGTVEVKSAQKNNKITVTYQPSKLFYFSLFISCLTWIVLIIRIFVGKLKK</sequence>
<keyword evidence="1" id="KW-1133">Transmembrane helix</keyword>
<evidence type="ECO:0000313" key="2">
    <source>
        <dbReference type="EMBL" id="KRL07160.1"/>
    </source>
</evidence>
<keyword evidence="1" id="KW-0812">Transmembrane</keyword>
<feature type="transmembrane region" description="Helical" evidence="1">
    <location>
        <begin position="364"/>
        <end position="384"/>
    </location>
</feature>
<dbReference type="STRING" id="1423759.FC92_GL002126"/>
<keyword evidence="3" id="KW-1185">Reference proteome</keyword>
<proteinExistence type="predicted"/>
<comment type="caution">
    <text evidence="2">The sequence shown here is derived from an EMBL/GenBank/DDBJ whole genome shotgun (WGS) entry which is preliminary data.</text>
</comment>
<feature type="transmembrane region" description="Helical" evidence="1">
    <location>
        <begin position="28"/>
        <end position="47"/>
    </location>
</feature>
<keyword evidence="1" id="KW-0472">Membrane</keyword>
<evidence type="ECO:0000313" key="3">
    <source>
        <dbReference type="Proteomes" id="UP000051448"/>
    </source>
</evidence>
<feature type="transmembrane region" description="Helical" evidence="1">
    <location>
        <begin position="564"/>
        <end position="585"/>
    </location>
</feature>
<feature type="transmembrane region" description="Helical" evidence="1">
    <location>
        <begin position="243"/>
        <end position="266"/>
    </location>
</feature>
<name>A0A0R1MU14_9LACO</name>
<dbReference type="PATRIC" id="fig|1423759.3.peg.2223"/>
<feature type="transmembrane region" description="Helical" evidence="1">
    <location>
        <begin position="391"/>
        <end position="410"/>
    </location>
</feature>
<reference evidence="2 3" key="1">
    <citation type="journal article" date="2015" name="Genome Announc.">
        <title>Expanding the biotechnology potential of lactobacilli through comparative genomics of 213 strains and associated genera.</title>
        <authorList>
            <person name="Sun Z."/>
            <person name="Harris H.M."/>
            <person name="McCann A."/>
            <person name="Guo C."/>
            <person name="Argimon S."/>
            <person name="Zhang W."/>
            <person name="Yang X."/>
            <person name="Jeffery I.B."/>
            <person name="Cooney J.C."/>
            <person name="Kagawa T.F."/>
            <person name="Liu W."/>
            <person name="Song Y."/>
            <person name="Salvetti E."/>
            <person name="Wrobel A."/>
            <person name="Rasinkangas P."/>
            <person name="Parkhill J."/>
            <person name="Rea M.C."/>
            <person name="O'Sullivan O."/>
            <person name="Ritari J."/>
            <person name="Douillard F.P."/>
            <person name="Paul Ross R."/>
            <person name="Yang R."/>
            <person name="Briner A.E."/>
            <person name="Felis G.E."/>
            <person name="de Vos W.M."/>
            <person name="Barrangou R."/>
            <person name="Klaenhammer T.R."/>
            <person name="Caufield P.W."/>
            <person name="Cui Y."/>
            <person name="Zhang H."/>
            <person name="O'Toole P.W."/>
        </authorList>
    </citation>
    <scope>NUCLEOTIDE SEQUENCE [LARGE SCALE GENOMIC DNA]</scope>
    <source>
        <strain evidence="2 3">DSM 19519</strain>
    </source>
</reference>